<evidence type="ECO:0000256" key="3">
    <source>
        <dbReference type="ARBA" id="ARBA00022729"/>
    </source>
</evidence>
<keyword evidence="2" id="KW-0964">Secreted</keyword>
<keyword evidence="3" id="KW-0732">Signal</keyword>
<dbReference type="EMBL" id="CP072800">
    <property type="protein sequence ID" value="QTR50163.1"/>
    <property type="molecule type" value="Genomic_DNA"/>
</dbReference>
<dbReference type="InterPro" id="IPR013783">
    <property type="entry name" value="Ig-like_fold"/>
</dbReference>
<protein>
    <recommendedName>
        <fullName evidence="4">SD-repeat containing protein B domain-containing protein</fullName>
    </recommendedName>
</protein>
<evidence type="ECO:0000256" key="2">
    <source>
        <dbReference type="ARBA" id="ARBA00022525"/>
    </source>
</evidence>
<gene>
    <name evidence="5" type="ORF">J8380_00830</name>
</gene>
<comment type="subcellular location">
    <subcellularLocation>
        <location evidence="1">Secreted</location>
    </subcellularLocation>
</comment>
<keyword evidence="6" id="KW-1185">Reference proteome</keyword>
<dbReference type="Gene3D" id="2.60.40.10">
    <property type="entry name" value="Immunoglobulins"/>
    <property type="match status" value="1"/>
</dbReference>
<name>A0ABX7X6E3_9GAMM</name>
<evidence type="ECO:0000313" key="6">
    <source>
        <dbReference type="Proteomes" id="UP000672027"/>
    </source>
</evidence>
<dbReference type="SUPFAM" id="SSF117074">
    <property type="entry name" value="Hypothetical protein PA1324"/>
    <property type="match status" value="1"/>
</dbReference>
<dbReference type="Proteomes" id="UP000672027">
    <property type="component" value="Chromosome"/>
</dbReference>
<evidence type="ECO:0000256" key="1">
    <source>
        <dbReference type="ARBA" id="ARBA00004613"/>
    </source>
</evidence>
<evidence type="ECO:0000313" key="5">
    <source>
        <dbReference type="EMBL" id="QTR50163.1"/>
    </source>
</evidence>
<reference evidence="5 6" key="1">
    <citation type="submission" date="2021-04" db="EMBL/GenBank/DDBJ databases">
        <title>Genomics, taxonomy and metabolism of representatives of sulfur bacteria of the genus Thiothrix: Thiothrix fructosivorans QT, Thiothrix unzii A1T and three new species, Thiothrix subterranea sp. nov., Thiothrix litoralis sp. nov. and 'Candidatus Thiothrix anitrata' sp. nov.</title>
        <authorList>
            <person name="Ravin N.V."/>
            <person name="Smolyakov D."/>
            <person name="Rudenko T.S."/>
            <person name="Mardanov A.V."/>
            <person name="Beletsky A.V."/>
            <person name="Markov N.D."/>
            <person name="Fomenkov A.I."/>
            <person name="Roberts R.J."/>
            <person name="Karnachuk O.V."/>
            <person name="Novikov A."/>
            <person name="Grabovich M.Y."/>
        </authorList>
    </citation>
    <scope>NUCLEOTIDE SEQUENCE [LARGE SCALE GENOMIC DNA]</scope>
    <source>
        <strain evidence="5 6">A52</strain>
    </source>
</reference>
<feature type="domain" description="SD-repeat containing protein B" evidence="4">
    <location>
        <begin position="54"/>
        <end position="131"/>
    </location>
</feature>
<evidence type="ECO:0000259" key="4">
    <source>
        <dbReference type="Pfam" id="PF17210"/>
    </source>
</evidence>
<accession>A0ABX7X6E3</accession>
<proteinExistence type="predicted"/>
<organism evidence="5 6">
    <name type="scientific">Candidatus Thiothrix anitrata</name>
    <dbReference type="NCBI Taxonomy" id="2823902"/>
    <lineage>
        <taxon>Bacteria</taxon>
        <taxon>Pseudomonadati</taxon>
        <taxon>Pseudomonadota</taxon>
        <taxon>Gammaproteobacteria</taxon>
        <taxon>Thiotrichales</taxon>
        <taxon>Thiotrichaceae</taxon>
        <taxon>Thiothrix</taxon>
    </lineage>
</organism>
<dbReference type="Pfam" id="PF17210">
    <property type="entry name" value="SdrD_B"/>
    <property type="match status" value="1"/>
</dbReference>
<sequence length="169" mass="17478">MPDLAAFTKLKQGANPAADSDADLTTGITAVVTVVSGDNHQDLDAGLPPAVVSGYVIEDTNADGNLDAAETALKNVTVTLTGTDVFGTPVTATTTTNDNGEYSFTVPAGNYTLVTTNLVDYLSSGSQPGQQPGSRGECGYLDYASEQRRQIGKQQLLRLPRGQHCGAGA</sequence>
<dbReference type="InterPro" id="IPR033764">
    <property type="entry name" value="Sdr_B"/>
</dbReference>